<organism evidence="9 10">
    <name type="scientific">Galemys pyrenaicus</name>
    <name type="common">Iberian desman</name>
    <name type="synonym">Pyrenean desman</name>
    <dbReference type="NCBI Taxonomy" id="202257"/>
    <lineage>
        <taxon>Eukaryota</taxon>
        <taxon>Metazoa</taxon>
        <taxon>Chordata</taxon>
        <taxon>Craniata</taxon>
        <taxon>Vertebrata</taxon>
        <taxon>Euteleostomi</taxon>
        <taxon>Mammalia</taxon>
        <taxon>Eutheria</taxon>
        <taxon>Laurasiatheria</taxon>
        <taxon>Eulipotyphla</taxon>
        <taxon>Talpidae</taxon>
        <taxon>Galemys</taxon>
    </lineage>
</organism>
<dbReference type="OrthoDB" id="1738954at2759"/>
<dbReference type="Proteomes" id="UP000700334">
    <property type="component" value="Unassembled WGS sequence"/>
</dbReference>
<dbReference type="InterPro" id="IPR036572">
    <property type="entry name" value="Doublecortin_dom_sf"/>
</dbReference>
<dbReference type="Gene3D" id="3.10.20.230">
    <property type="entry name" value="Doublecortin domain"/>
    <property type="match status" value="2"/>
</dbReference>
<feature type="domain" description="Doublecortin" evidence="8">
    <location>
        <begin position="257"/>
        <end position="343"/>
    </location>
</feature>
<dbReference type="PANTHER" id="PTHR23005">
    <property type="entry name" value="RETINITIS PIGMENTOSA 1 PROTEIN"/>
    <property type="match status" value="1"/>
</dbReference>
<evidence type="ECO:0000256" key="5">
    <source>
        <dbReference type="ARBA" id="ARBA00022737"/>
    </source>
</evidence>
<evidence type="ECO:0000313" key="10">
    <source>
        <dbReference type="Proteomes" id="UP000700334"/>
    </source>
</evidence>
<comment type="caution">
    <text evidence="9">The sequence shown here is derived from an EMBL/GenBank/DDBJ whole genome shotgun (WGS) entry which is preliminary data.</text>
</comment>
<dbReference type="SUPFAM" id="SSF89837">
    <property type="entry name" value="Doublecortin (DC)"/>
    <property type="match status" value="2"/>
</dbReference>
<dbReference type="FunFam" id="3.10.20.230:FF:000001">
    <property type="entry name" value="serine/threonine-protein kinase DCLK1 isoform X1"/>
    <property type="match status" value="1"/>
</dbReference>
<keyword evidence="9" id="KW-0418">Kinase</keyword>
<evidence type="ECO:0000256" key="2">
    <source>
        <dbReference type="ARBA" id="ARBA00004496"/>
    </source>
</evidence>
<evidence type="ECO:0000256" key="6">
    <source>
        <dbReference type="ARBA" id="ARBA00023273"/>
    </source>
</evidence>
<dbReference type="GO" id="GO:0007417">
    <property type="term" value="P:central nervous system development"/>
    <property type="evidence" value="ECO:0007669"/>
    <property type="project" value="UniProtKB-ARBA"/>
</dbReference>
<dbReference type="PANTHER" id="PTHR23005:SF4">
    <property type="entry name" value="OXYGEN-REGULATED PROTEIN 1"/>
    <property type="match status" value="1"/>
</dbReference>
<feature type="region of interest" description="Disordered" evidence="7">
    <location>
        <begin position="30"/>
        <end position="72"/>
    </location>
</feature>
<protein>
    <submittedName>
        <fullName evidence="9">Serine/threonine-protein kinase DCLK1</fullName>
    </submittedName>
</protein>
<keyword evidence="4" id="KW-0597">Phosphoprotein</keyword>
<evidence type="ECO:0000259" key="8">
    <source>
        <dbReference type="PROSITE" id="PS50309"/>
    </source>
</evidence>
<dbReference type="GO" id="GO:0060041">
    <property type="term" value="P:retina development in camera-type eye"/>
    <property type="evidence" value="ECO:0007669"/>
    <property type="project" value="TreeGrafter"/>
</dbReference>
<dbReference type="GO" id="GO:0035082">
    <property type="term" value="P:axoneme assembly"/>
    <property type="evidence" value="ECO:0007669"/>
    <property type="project" value="TreeGrafter"/>
</dbReference>
<dbReference type="PROSITE" id="PS50309">
    <property type="entry name" value="DC"/>
    <property type="match status" value="2"/>
</dbReference>
<evidence type="ECO:0000256" key="4">
    <source>
        <dbReference type="ARBA" id="ARBA00022553"/>
    </source>
</evidence>
<dbReference type="GO" id="GO:0042461">
    <property type="term" value="P:photoreceptor cell development"/>
    <property type="evidence" value="ECO:0007669"/>
    <property type="project" value="TreeGrafter"/>
</dbReference>
<gene>
    <name evidence="9" type="ORF">J0S82_017727</name>
</gene>
<evidence type="ECO:0000313" key="9">
    <source>
        <dbReference type="EMBL" id="KAG8524749.1"/>
    </source>
</evidence>
<name>A0A8J6BS81_GALPY</name>
<dbReference type="SMART" id="SM00537">
    <property type="entry name" value="DCX"/>
    <property type="match status" value="2"/>
</dbReference>
<feature type="domain" description="Doublecortin" evidence="8">
    <location>
        <begin position="386"/>
        <end position="448"/>
    </location>
</feature>
<keyword evidence="10" id="KW-1185">Reference proteome</keyword>
<dbReference type="CDD" id="cd17140">
    <property type="entry name" value="DCX1_DCLK1"/>
    <property type="match status" value="1"/>
</dbReference>
<feature type="region of interest" description="Disordered" evidence="7">
    <location>
        <begin position="93"/>
        <end position="127"/>
    </location>
</feature>
<keyword evidence="9" id="KW-0808">Transferase</keyword>
<dbReference type="InterPro" id="IPR003533">
    <property type="entry name" value="Doublecortin_dom"/>
</dbReference>
<evidence type="ECO:0000256" key="7">
    <source>
        <dbReference type="SAM" id="MobiDB-lite"/>
    </source>
</evidence>
<evidence type="ECO:0000256" key="3">
    <source>
        <dbReference type="ARBA" id="ARBA00022490"/>
    </source>
</evidence>
<keyword evidence="5" id="KW-0677">Repeat</keyword>
<dbReference type="GO" id="GO:0016301">
    <property type="term" value="F:kinase activity"/>
    <property type="evidence" value="ECO:0007669"/>
    <property type="project" value="UniProtKB-KW"/>
</dbReference>
<comment type="subcellular location">
    <subcellularLocation>
        <location evidence="1">Cell projection</location>
    </subcellularLocation>
    <subcellularLocation>
        <location evidence="2">Cytoplasm</location>
    </subcellularLocation>
</comment>
<reference evidence="9" key="1">
    <citation type="journal article" date="2021" name="Evol. Appl.">
        <title>The genome of the Pyrenean desman and the effects of bottlenecks and inbreeding on the genomic landscape of an endangered species.</title>
        <authorList>
            <person name="Escoda L."/>
            <person name="Castresana J."/>
        </authorList>
    </citation>
    <scope>NUCLEOTIDE SEQUENCE</scope>
    <source>
        <strain evidence="9">IBE-C5619</strain>
    </source>
</reference>
<accession>A0A8J6BS81</accession>
<dbReference type="AlphaFoldDB" id="A0A8J6BS81"/>
<dbReference type="Pfam" id="PF03607">
    <property type="entry name" value="DCX"/>
    <property type="match status" value="2"/>
</dbReference>
<keyword evidence="6" id="KW-0966">Cell projection</keyword>
<dbReference type="GO" id="GO:0043005">
    <property type="term" value="C:neuron projection"/>
    <property type="evidence" value="ECO:0007669"/>
    <property type="project" value="UniProtKB-ARBA"/>
</dbReference>
<proteinExistence type="predicted"/>
<feature type="compositionally biased region" description="Low complexity" evidence="7">
    <location>
        <begin position="104"/>
        <end position="113"/>
    </location>
</feature>
<dbReference type="EMBL" id="JAGFMF010011380">
    <property type="protein sequence ID" value="KAG8524749.1"/>
    <property type="molecule type" value="Genomic_DNA"/>
</dbReference>
<dbReference type="GO" id="GO:0035556">
    <property type="term" value="P:intracellular signal transduction"/>
    <property type="evidence" value="ECO:0007669"/>
    <property type="project" value="InterPro"/>
</dbReference>
<dbReference type="GO" id="GO:0005930">
    <property type="term" value="C:axoneme"/>
    <property type="evidence" value="ECO:0007669"/>
    <property type="project" value="TreeGrafter"/>
</dbReference>
<keyword evidence="3" id="KW-0963">Cytoplasm</keyword>
<sequence>MCEAPHFNEDGPRHIPALAAEAETPALQQLLQPSPGHAVALQPRPHPARTASGGDPQRGHKDPGGISPRTGAWFAVAGEGGCGVGRLWAPPGIPQRLLLPQPPGAEGAEAGGRPPRPRPPPPRPPFLERRSLELASLAPAGGLRARAVPGRLAPASFVWCHRAENRESGERVPSGFRRVLMVHTRLAATLQSVPFNFNSIMSFGRDMELEHFDERDKAQRYSRGSRVNGLPSPTHSAHCSFYRTRTLQTLSSEKKAKKVRFYRNGDRYFKGIVYAISPDRFRSFEALLADLTRTLSDNVNLPQGVRTIYTIDGLKKISSLDQLVEGESYVCGSIEPFKKLEYTKNVNPNWSVNVKTTSASRAVSSLATAKGGPSEVRENKDFIRPKLVTIIRSGVKPRKAVRILLNKKTAHSFEQVLTDITDAIKLDSGVVKRLYTLDGKQVSERSRS</sequence>
<dbReference type="FunFam" id="3.10.20.230:FF:000016">
    <property type="entry name" value="Serine/threonine-protein kinase DCLK1"/>
    <property type="match status" value="1"/>
</dbReference>
<evidence type="ECO:0000256" key="1">
    <source>
        <dbReference type="ARBA" id="ARBA00004316"/>
    </source>
</evidence>